<keyword evidence="6" id="KW-0809">Transit peptide</keyword>
<dbReference type="Pfam" id="PF01189">
    <property type="entry name" value="Methyltr_RsmB-F"/>
    <property type="match status" value="1"/>
</dbReference>
<gene>
    <name evidence="11" type="ORF">PQJ61_03420</name>
</gene>
<dbReference type="PRINTS" id="PR02008">
    <property type="entry name" value="RCMTFAMILY"/>
</dbReference>
<dbReference type="InterPro" id="IPR001678">
    <property type="entry name" value="MeTrfase_RsmB-F_NOP2_dom"/>
</dbReference>
<dbReference type="InterPro" id="IPR023267">
    <property type="entry name" value="RCMT"/>
</dbReference>
<feature type="active site" description="Nucleophile" evidence="9">
    <location>
        <position position="200"/>
    </location>
</feature>
<protein>
    <recommendedName>
        <fullName evidence="7">NOL1/NOP2/Sun domain family member 4</fullName>
    </recommendedName>
</protein>
<evidence type="ECO:0000313" key="12">
    <source>
        <dbReference type="Proteomes" id="UP001221217"/>
    </source>
</evidence>
<evidence type="ECO:0000256" key="3">
    <source>
        <dbReference type="ARBA" id="ARBA00022679"/>
    </source>
</evidence>
<dbReference type="Proteomes" id="UP001221217">
    <property type="component" value="Unassembled WGS sequence"/>
</dbReference>
<dbReference type="InterPro" id="IPR029063">
    <property type="entry name" value="SAM-dependent_MTases_sf"/>
</dbReference>
<evidence type="ECO:0000256" key="4">
    <source>
        <dbReference type="ARBA" id="ARBA00022691"/>
    </source>
</evidence>
<keyword evidence="2 9" id="KW-0489">Methyltransferase</keyword>
<comment type="caution">
    <text evidence="11">The sequence shown here is derived from an EMBL/GenBank/DDBJ whole genome shotgun (WGS) entry which is preliminary data.</text>
</comment>
<evidence type="ECO:0000256" key="6">
    <source>
        <dbReference type="ARBA" id="ARBA00022946"/>
    </source>
</evidence>
<dbReference type="EMBL" id="JAQQAL010000010">
    <property type="protein sequence ID" value="MDC7225798.1"/>
    <property type="molecule type" value="Genomic_DNA"/>
</dbReference>
<keyword evidence="4 9" id="KW-0949">S-adenosyl-L-methionine</keyword>
<proteinExistence type="inferred from homology"/>
<dbReference type="InterPro" id="IPR049560">
    <property type="entry name" value="MeTrfase_RsmB-F_NOP2_cat"/>
</dbReference>
<feature type="binding site" evidence="9">
    <location>
        <position position="129"/>
    </location>
    <ligand>
        <name>S-adenosyl-L-methionine</name>
        <dbReference type="ChEBI" id="CHEBI:59789"/>
    </ligand>
</feature>
<reference evidence="11 12" key="1">
    <citation type="submission" date="2022-12" db="EMBL/GenBank/DDBJ databases">
        <title>Metagenome assembled genome from gulf of manar.</title>
        <authorList>
            <person name="Kohli P."/>
            <person name="Pk S."/>
            <person name="Venkata Ramana C."/>
            <person name="Sasikala C."/>
        </authorList>
    </citation>
    <scope>NUCLEOTIDE SEQUENCE [LARGE SCALE GENOMIC DNA]</scope>
    <source>
        <strain evidence="11">JB008</strain>
    </source>
</reference>
<dbReference type="GO" id="GO:0008173">
    <property type="term" value="F:RNA methyltransferase activity"/>
    <property type="evidence" value="ECO:0007669"/>
    <property type="project" value="InterPro"/>
</dbReference>
<dbReference type="GO" id="GO:0031167">
    <property type="term" value="P:rRNA methylation"/>
    <property type="evidence" value="ECO:0007669"/>
    <property type="project" value="TreeGrafter"/>
</dbReference>
<evidence type="ECO:0000256" key="1">
    <source>
        <dbReference type="ARBA" id="ARBA00022552"/>
    </source>
</evidence>
<sequence>MAQKKKQKQKPGFEDYYSEIYKERWDALKSGLLADADGYSISDGLLKPYYLDMASAAAARTLDVHPGDDVLDMCAAPGGKTLLLALALKGSGSLNSNDRSSDRRRRLKDVIENHLPTEVRENIRVTGHDATRWGLHEKDCYDRVLLDAPCSSEEHVLKSPAHLNRWSPSRTKQLSIQAHAMLAAAVDAVKPGGTILYSTCALSPLENDGVIAKLLKKRSDKVCIETISPDSENLSGLNAETTDYGLHILPDRNSGYGPIFMARLKKF</sequence>
<dbReference type="Gene3D" id="3.40.50.150">
    <property type="entry name" value="Vaccinia Virus protein VP39"/>
    <property type="match status" value="1"/>
</dbReference>
<evidence type="ECO:0000256" key="8">
    <source>
        <dbReference type="ARBA" id="ARBA00049302"/>
    </source>
</evidence>
<organism evidence="11 12">
    <name type="scientific">Candidatus Thalassospirochaeta sargassi</name>
    <dbReference type="NCBI Taxonomy" id="3119039"/>
    <lineage>
        <taxon>Bacteria</taxon>
        <taxon>Pseudomonadati</taxon>
        <taxon>Spirochaetota</taxon>
        <taxon>Spirochaetia</taxon>
        <taxon>Spirochaetales</taxon>
        <taxon>Spirochaetaceae</taxon>
        <taxon>Candidatus Thalassospirochaeta</taxon>
    </lineage>
</organism>
<dbReference type="SUPFAM" id="SSF53335">
    <property type="entry name" value="S-adenosyl-L-methionine-dependent methyltransferases"/>
    <property type="match status" value="1"/>
</dbReference>
<dbReference type="AlphaFoldDB" id="A0AAJ1MHZ2"/>
<evidence type="ECO:0000256" key="7">
    <source>
        <dbReference type="ARBA" id="ARBA00042050"/>
    </source>
</evidence>
<evidence type="ECO:0000256" key="9">
    <source>
        <dbReference type="PROSITE-ProRule" id="PRU01023"/>
    </source>
</evidence>
<evidence type="ECO:0000256" key="5">
    <source>
        <dbReference type="ARBA" id="ARBA00022884"/>
    </source>
</evidence>
<keyword evidence="1" id="KW-0698">rRNA processing</keyword>
<feature type="domain" description="SAM-dependent MTase RsmB/NOP-type" evidence="10">
    <location>
        <begin position="1"/>
        <end position="267"/>
    </location>
</feature>
<feature type="binding site" evidence="9">
    <location>
        <position position="147"/>
    </location>
    <ligand>
        <name>S-adenosyl-L-methionine</name>
        <dbReference type="ChEBI" id="CHEBI:59789"/>
    </ligand>
</feature>
<dbReference type="GO" id="GO:0003723">
    <property type="term" value="F:RNA binding"/>
    <property type="evidence" value="ECO:0007669"/>
    <property type="project" value="UniProtKB-UniRule"/>
</dbReference>
<dbReference type="PROSITE" id="PS51686">
    <property type="entry name" value="SAM_MT_RSMB_NOP"/>
    <property type="match status" value="1"/>
</dbReference>
<feature type="binding site" evidence="9">
    <location>
        <begin position="74"/>
        <end position="80"/>
    </location>
    <ligand>
        <name>S-adenosyl-L-methionine</name>
        <dbReference type="ChEBI" id="CHEBI:59789"/>
    </ligand>
</feature>
<accession>A0AAJ1MHZ2</accession>
<evidence type="ECO:0000313" key="11">
    <source>
        <dbReference type="EMBL" id="MDC7225798.1"/>
    </source>
</evidence>
<name>A0AAJ1MHZ2_9SPIO</name>
<keyword evidence="5 9" id="KW-0694">RNA-binding</keyword>
<evidence type="ECO:0000259" key="10">
    <source>
        <dbReference type="PROSITE" id="PS51686"/>
    </source>
</evidence>
<evidence type="ECO:0000256" key="2">
    <source>
        <dbReference type="ARBA" id="ARBA00022603"/>
    </source>
</evidence>
<dbReference type="PANTHER" id="PTHR22808">
    <property type="entry name" value="NCL1 YEAST -RELATED NOL1/NOP2/FMU SUN DOMAIN-CONTAINING"/>
    <property type="match status" value="1"/>
</dbReference>
<comment type="catalytic activity">
    <reaction evidence="8">
        <text>a cytidine in rRNA + S-adenosyl-L-methionine = a 5-methylcytidine in rRNA + S-adenosyl-L-homocysteine + H(+)</text>
        <dbReference type="Rhea" id="RHEA:61484"/>
        <dbReference type="Rhea" id="RHEA-COMP:15836"/>
        <dbReference type="Rhea" id="RHEA-COMP:15837"/>
        <dbReference type="ChEBI" id="CHEBI:15378"/>
        <dbReference type="ChEBI" id="CHEBI:57856"/>
        <dbReference type="ChEBI" id="CHEBI:59789"/>
        <dbReference type="ChEBI" id="CHEBI:74483"/>
        <dbReference type="ChEBI" id="CHEBI:82748"/>
    </reaction>
</comment>
<feature type="binding site" evidence="9">
    <location>
        <position position="98"/>
    </location>
    <ligand>
        <name>S-adenosyl-L-methionine</name>
        <dbReference type="ChEBI" id="CHEBI:59789"/>
    </ligand>
</feature>
<keyword evidence="3 9" id="KW-0808">Transferase</keyword>
<comment type="similarity">
    <text evidence="9">Belongs to the class I-like SAM-binding methyltransferase superfamily. RsmB/NOP family.</text>
</comment>
<dbReference type="PANTHER" id="PTHR22808:SF3">
    <property type="entry name" value="5-METHYLCYTOSINE RRNA METHYLTRANSFERASE NSUN4"/>
    <property type="match status" value="1"/>
</dbReference>